<reference evidence="1 2" key="1">
    <citation type="submission" date="2019-07" db="EMBL/GenBank/DDBJ databases">
        <title>Lentzea xizangensis sp. nov., isolated from Qinghai-Tibetan Plateau Soils.</title>
        <authorList>
            <person name="Huang J."/>
        </authorList>
    </citation>
    <scope>NUCLEOTIDE SEQUENCE [LARGE SCALE GENOMIC DNA]</scope>
    <source>
        <strain evidence="1 2">FXJ1.1311</strain>
    </source>
</reference>
<evidence type="ECO:0000313" key="2">
    <source>
        <dbReference type="Proteomes" id="UP000316639"/>
    </source>
</evidence>
<comment type="caution">
    <text evidence="1">The sequence shown here is derived from an EMBL/GenBank/DDBJ whole genome shotgun (WGS) entry which is preliminary data.</text>
</comment>
<protein>
    <submittedName>
        <fullName evidence="1">Uncharacterized protein</fullName>
    </submittedName>
</protein>
<dbReference type="Proteomes" id="UP000316639">
    <property type="component" value="Unassembled WGS sequence"/>
</dbReference>
<keyword evidence="2" id="KW-1185">Reference proteome</keyword>
<name>A0A563EHX0_9PSEU</name>
<dbReference type="AlphaFoldDB" id="A0A563EHX0"/>
<organism evidence="1 2">
    <name type="scientific">Lentzea tibetensis</name>
    <dbReference type="NCBI Taxonomy" id="2591470"/>
    <lineage>
        <taxon>Bacteria</taxon>
        <taxon>Bacillati</taxon>
        <taxon>Actinomycetota</taxon>
        <taxon>Actinomycetes</taxon>
        <taxon>Pseudonocardiales</taxon>
        <taxon>Pseudonocardiaceae</taxon>
        <taxon>Lentzea</taxon>
    </lineage>
</organism>
<sequence>MEMTSGNDSSPANTYKSFTGHEPLDLSSFIAPIIGNQAYVGGTAIKAIAPRFVQRADGLIVPEHLAAGPAPIDQMLVYLTTKEIFGINIPKEYIQQALSQINAAPVIAFVAEIMKNLRSPDYSQSDVDALYATRWFKAEGRQRVLNLLNSTPKRGLIVAQALLVTAQQAMLHCPEVPPKDSSPVNIVTVYLAIADHLVEDESNDLSHELTSKGVPGALGRELISNQLFNADVDEAHVFARFNRTWLQLPKERIDDRDIVDLEEAYLSATGVPLRDVLVAGIALRTATLNGQCIIKPDYLTGLNWASDRIERALSFFTADISSMRDAIQAQQKSGKATSWSFDTFRAYPVLRDHEGTMAVIDTDLLMKRIFGWRPIFDIKNALMKTGNDEDRKQASRIDNAVRRLAEAYTAEIIDSLTGSSKDANQRAYHDEELRKAYSTKQGVKIADVAVDYGDSWVVSEITTIQLRRDSVSGISDDAVIADLNKLIEEVAQIDATIHSLRENEEALTGIEPNKDIRRQYYPLLVLTEGFPVNPISLPLLREKVAKKGLLQGEDIMPLEIADLPELEMIEGIQERGGPSLKDILNKKRSGSLHNMQIRDFILVELRLPTQRPKRQLKLYKEGLRTILSHIDPSLAQVDLPELDSPE</sequence>
<gene>
    <name evidence="1" type="ORF">FKR81_38305</name>
</gene>
<dbReference type="EMBL" id="VOBR01000038">
    <property type="protein sequence ID" value="TWP45825.1"/>
    <property type="molecule type" value="Genomic_DNA"/>
</dbReference>
<accession>A0A563EHX0</accession>
<dbReference type="OrthoDB" id="3898299at2"/>
<dbReference type="RefSeq" id="WP_146359424.1">
    <property type="nucleotide sequence ID" value="NZ_VOBR01000038.1"/>
</dbReference>
<proteinExistence type="predicted"/>
<evidence type="ECO:0000313" key="1">
    <source>
        <dbReference type="EMBL" id="TWP45825.1"/>
    </source>
</evidence>